<keyword evidence="3" id="KW-1185">Reference proteome</keyword>
<organism evidence="2">
    <name type="scientific">Mytilinidion resinicola</name>
    <dbReference type="NCBI Taxonomy" id="574789"/>
    <lineage>
        <taxon>Eukaryota</taxon>
        <taxon>Fungi</taxon>
        <taxon>Dikarya</taxon>
        <taxon>Ascomycota</taxon>
        <taxon>Pezizomycotina</taxon>
        <taxon>Dothideomycetes</taxon>
        <taxon>Pleosporomycetidae</taxon>
        <taxon>Mytilinidiales</taxon>
        <taxon>Mytilinidiaceae</taxon>
        <taxon>Mytilinidion</taxon>
    </lineage>
</organism>
<dbReference type="EMBL" id="MU003704">
    <property type="protein sequence ID" value="KAF2808114.1"/>
    <property type="molecule type" value="Genomic_DNA"/>
</dbReference>
<feature type="compositionally biased region" description="Basic and acidic residues" evidence="1">
    <location>
        <begin position="7"/>
        <end position="29"/>
    </location>
</feature>
<sequence>MQGSSEEAFRTTTCERKSQEEANRDNRHFGTQDHTNAWFWVWPSAADSTPRSVTGPWRGLVYLSLDYIHLALSSPGRSRDADPDPDFATGSQWFLSCSRAAPVFQIAASPGALQIWQSNIHSRAYEIFVLFCCSTVHLYKDPPNASPAPRPPPARPRCRCALGKPVEALGAATARPGRRHWAIGQGTAIQTDARLIRSPKSKGLQDLYDAAGATPRRRGKLQLA</sequence>
<feature type="region of interest" description="Disordered" evidence="1">
    <location>
        <begin position="1"/>
        <end position="29"/>
    </location>
</feature>
<reference evidence="4" key="3">
    <citation type="submission" date="2025-04" db="UniProtKB">
        <authorList>
            <consortium name="RefSeq"/>
        </authorList>
    </citation>
    <scope>IDENTIFICATION</scope>
    <source>
        <strain evidence="4">CBS 304.34</strain>
    </source>
</reference>
<dbReference type="GeneID" id="54467463"/>
<reference evidence="4" key="2">
    <citation type="submission" date="2020-04" db="EMBL/GenBank/DDBJ databases">
        <authorList>
            <consortium name="NCBI Genome Project"/>
        </authorList>
    </citation>
    <scope>NUCLEOTIDE SEQUENCE</scope>
    <source>
        <strain evidence="4">CBS 304.34</strain>
    </source>
</reference>
<name>A0A6A6YJE6_9PEZI</name>
<proteinExistence type="predicted"/>
<evidence type="ECO:0000313" key="2">
    <source>
        <dbReference type="EMBL" id="KAF2808114.1"/>
    </source>
</evidence>
<dbReference type="RefSeq" id="XP_033575078.1">
    <property type="nucleotide sequence ID" value="XM_033726570.1"/>
</dbReference>
<accession>A0A6A6YJE6</accession>
<evidence type="ECO:0000256" key="1">
    <source>
        <dbReference type="SAM" id="MobiDB-lite"/>
    </source>
</evidence>
<dbReference type="Proteomes" id="UP000504636">
    <property type="component" value="Unplaced"/>
</dbReference>
<gene>
    <name evidence="2 4" type="ORF">BDZ99DRAFT_536128</name>
</gene>
<dbReference type="AlphaFoldDB" id="A0A6A6YJE6"/>
<evidence type="ECO:0000313" key="3">
    <source>
        <dbReference type="Proteomes" id="UP000504636"/>
    </source>
</evidence>
<protein>
    <submittedName>
        <fullName evidence="2 4">Uncharacterized protein</fullName>
    </submittedName>
</protein>
<reference evidence="2 4" key="1">
    <citation type="journal article" date="2020" name="Stud. Mycol.">
        <title>101 Dothideomycetes genomes: a test case for predicting lifestyles and emergence of pathogens.</title>
        <authorList>
            <person name="Haridas S."/>
            <person name="Albert R."/>
            <person name="Binder M."/>
            <person name="Bloem J."/>
            <person name="Labutti K."/>
            <person name="Salamov A."/>
            <person name="Andreopoulos B."/>
            <person name="Baker S."/>
            <person name="Barry K."/>
            <person name="Bills G."/>
            <person name="Bluhm B."/>
            <person name="Cannon C."/>
            <person name="Castanera R."/>
            <person name="Culley D."/>
            <person name="Daum C."/>
            <person name="Ezra D."/>
            <person name="Gonzalez J."/>
            <person name="Henrissat B."/>
            <person name="Kuo A."/>
            <person name="Liang C."/>
            <person name="Lipzen A."/>
            <person name="Lutzoni F."/>
            <person name="Magnuson J."/>
            <person name="Mondo S."/>
            <person name="Nolan M."/>
            <person name="Ohm R."/>
            <person name="Pangilinan J."/>
            <person name="Park H.-J."/>
            <person name="Ramirez L."/>
            <person name="Alfaro M."/>
            <person name="Sun H."/>
            <person name="Tritt A."/>
            <person name="Yoshinaga Y."/>
            <person name="Zwiers L.-H."/>
            <person name="Turgeon B."/>
            <person name="Goodwin S."/>
            <person name="Spatafora J."/>
            <person name="Crous P."/>
            <person name="Grigoriev I."/>
        </authorList>
    </citation>
    <scope>NUCLEOTIDE SEQUENCE</scope>
    <source>
        <strain evidence="2 4">CBS 304.34</strain>
    </source>
</reference>
<evidence type="ECO:0000313" key="4">
    <source>
        <dbReference type="RefSeq" id="XP_033575078.1"/>
    </source>
</evidence>